<dbReference type="SUPFAM" id="SSF56112">
    <property type="entry name" value="Protein kinase-like (PK-like)"/>
    <property type="match status" value="1"/>
</dbReference>
<dbReference type="Gene3D" id="1.10.510.10">
    <property type="entry name" value="Transferase(Phosphotransferase) domain 1"/>
    <property type="match status" value="1"/>
</dbReference>
<dbReference type="AlphaFoldDB" id="A0A9X9L8G1"/>
<accession>A0A9X9L8G1</accession>
<dbReference type="InterPro" id="IPR011009">
    <property type="entry name" value="Kinase-like_dom_sf"/>
</dbReference>
<keyword evidence="3" id="KW-1185">Reference proteome</keyword>
<feature type="domain" description="Fungal-type protein kinase" evidence="1">
    <location>
        <begin position="8"/>
        <end position="394"/>
    </location>
</feature>
<dbReference type="PANTHER" id="PTHR38248">
    <property type="entry name" value="FUNK1 6"/>
    <property type="match status" value="1"/>
</dbReference>
<evidence type="ECO:0000259" key="1">
    <source>
        <dbReference type="Pfam" id="PF17667"/>
    </source>
</evidence>
<evidence type="ECO:0000313" key="2">
    <source>
        <dbReference type="EMBL" id="VCU39604.1"/>
    </source>
</evidence>
<dbReference type="InterPro" id="IPR040976">
    <property type="entry name" value="Pkinase_fungal"/>
</dbReference>
<name>A0A9X9L8G1_BLUGR</name>
<dbReference type="Pfam" id="PF17667">
    <property type="entry name" value="Pkinase_fungal"/>
    <property type="match status" value="1"/>
</dbReference>
<dbReference type="Proteomes" id="UP000324639">
    <property type="component" value="Chromosome Bgt_-02"/>
</dbReference>
<dbReference type="EMBL" id="LR026985">
    <property type="protein sequence ID" value="VCU39604.1"/>
    <property type="molecule type" value="Genomic_DNA"/>
</dbReference>
<organism evidence="2 3">
    <name type="scientific">Blumeria graminis f. sp. tritici</name>
    <dbReference type="NCBI Taxonomy" id="62690"/>
    <lineage>
        <taxon>Eukaryota</taxon>
        <taxon>Fungi</taxon>
        <taxon>Dikarya</taxon>
        <taxon>Ascomycota</taxon>
        <taxon>Pezizomycotina</taxon>
        <taxon>Leotiomycetes</taxon>
        <taxon>Erysiphales</taxon>
        <taxon>Erysiphaceae</taxon>
        <taxon>Blumeria</taxon>
    </lineage>
</organism>
<sequence length="517" mass="58367">NGGLAPRQIDIFLKSRHLPARTPHDWQDVLVIGELTTSPVGKCTEKFLQLSVYMREVFAAQPLRRFVHGLLMFGTQLQLWVYDRSGPYSSDFIEIRENPEKLLYVIAAYMMMSNDELGIGSSIYQDKKKTIISVIDADTLKEKKLYFQPQPFIKQNAIVTRGTTIFLSLDGTFVVKISWRAVGRKSEAELLLKARSVRGLATLIGSIDTCKISELRSELTFTEGMKKDIHPPESKMTTACNSAQSRSLNSVANTDSLTIYRNRWKTVIASKPFGRAIDEDTTPLELICGLRDAIEGHKSLFIDSKILHPDISTNNIILTDPKLNDGYYGVLIDLDLAISMSDDSCSADAKLLTGTMEFIALGILKAHAFPEGDGVIHSYRHDLESFFYVLVSVCIRLGWPSKKCTFIGTLRKWYKGEVVDIYFSKHTAVSPENFKAIILDAFSPKFNCVKELASKLRIKLFQRNIDPCLDTDPFPEDLYNSILKAFDEEIVKMKRVLHPSVIPSTLHQKCKHLLTRL</sequence>
<gene>
    <name evidence="2" type="ORF">BGT96224V316_LOCUS859</name>
</gene>
<proteinExistence type="predicted"/>
<dbReference type="PANTHER" id="PTHR38248:SF2">
    <property type="entry name" value="FUNK1 11"/>
    <property type="match status" value="1"/>
</dbReference>
<reference evidence="2 3" key="1">
    <citation type="submission" date="2018-08" db="EMBL/GenBank/DDBJ databases">
        <authorList>
            <person name="Muller C M."/>
        </authorList>
    </citation>
    <scope>NUCLEOTIDE SEQUENCE [LARGE SCALE GENOMIC DNA]</scope>
</reference>
<protein>
    <submittedName>
        <fullName evidence="2">Bgt-50915</fullName>
    </submittedName>
</protein>
<evidence type="ECO:0000313" key="3">
    <source>
        <dbReference type="Proteomes" id="UP000324639"/>
    </source>
</evidence>
<feature type="non-terminal residue" evidence="2">
    <location>
        <position position="1"/>
    </location>
</feature>